<dbReference type="Proteomes" id="UP000680839">
    <property type="component" value="Chromosome"/>
</dbReference>
<reference evidence="1" key="1">
    <citation type="submission" date="2021-06" db="EMBL/GenBank/DDBJ databases">
        <title>Bradyrhizobium sp. S2-20-1 Genome sequencing.</title>
        <authorList>
            <person name="Jin L."/>
        </authorList>
    </citation>
    <scope>NUCLEOTIDE SEQUENCE</scope>
    <source>
        <strain evidence="1">S2-20-1</strain>
    </source>
</reference>
<gene>
    <name evidence="1" type="ORF">KMZ29_02715</name>
</gene>
<dbReference type="SUPFAM" id="SSF54637">
    <property type="entry name" value="Thioesterase/thiol ester dehydrase-isomerase"/>
    <property type="match status" value="1"/>
</dbReference>
<dbReference type="AlphaFoldDB" id="A0A975RNL1"/>
<accession>A0A975RNL1</accession>
<evidence type="ECO:0000313" key="1">
    <source>
        <dbReference type="EMBL" id="QWG13666.1"/>
    </source>
</evidence>
<dbReference type="Gene3D" id="3.10.129.10">
    <property type="entry name" value="Hotdog Thioesterase"/>
    <property type="match status" value="1"/>
</dbReference>
<dbReference type="RefSeq" id="WP_215622362.1">
    <property type="nucleotide sequence ID" value="NZ_CP076134.1"/>
</dbReference>
<proteinExistence type="predicted"/>
<evidence type="ECO:0000313" key="2">
    <source>
        <dbReference type="Proteomes" id="UP000680839"/>
    </source>
</evidence>
<protein>
    <submittedName>
        <fullName evidence="1">Uncharacterized protein</fullName>
    </submittedName>
</protein>
<sequence length="312" mass="34601">MKAFDTIITESAGFIAGPWRRPRQMLHAQVYDSHASIHDDATAQKLGFQGGTIEGPTHFSQFAPLCVSVWGNAWFETGCISAHYRNPSFEGEEVQAVMAKPASGETQCAIQMVKRDGTEVLRGTASVGDARLPTALDQRLTELKPLADPVILRDVKVGMKTKRQTVRMDVDQNMGDLYPFSLAEKLKLITEPSPFYAGAGNPWGHQIIPIEMLSVLFQYRAREDRLPVRGPAVGLFADQEIRLLRGPLFAGEDYQTEREVVALSGSRRTESLWVRTTVFASGNLPVATMLLNLASIKDSYSPYQKEHSELYA</sequence>
<organism evidence="1 2">
    <name type="scientific">Bradyrhizobium sediminis</name>
    <dbReference type="NCBI Taxonomy" id="2840469"/>
    <lineage>
        <taxon>Bacteria</taxon>
        <taxon>Pseudomonadati</taxon>
        <taxon>Pseudomonadota</taxon>
        <taxon>Alphaproteobacteria</taxon>
        <taxon>Hyphomicrobiales</taxon>
        <taxon>Nitrobacteraceae</taxon>
        <taxon>Bradyrhizobium</taxon>
    </lineage>
</organism>
<dbReference type="InterPro" id="IPR029069">
    <property type="entry name" value="HotDog_dom_sf"/>
</dbReference>
<dbReference type="EMBL" id="CP076134">
    <property type="protein sequence ID" value="QWG13666.1"/>
    <property type="molecule type" value="Genomic_DNA"/>
</dbReference>
<name>A0A975RNL1_9BRAD</name>